<gene>
    <name evidence="1" type="ORF">GCM10009851_19930</name>
</gene>
<proteinExistence type="predicted"/>
<dbReference type="PANTHER" id="PTHR30024">
    <property type="entry name" value="ALIPHATIC SULFONATES-BINDING PROTEIN-RELATED"/>
    <property type="match status" value="1"/>
</dbReference>
<dbReference type="Gene3D" id="3.40.190.10">
    <property type="entry name" value="Periplasmic binding protein-like II"/>
    <property type="match status" value="1"/>
</dbReference>
<accession>A0ABP5QGF3</accession>
<dbReference type="EMBL" id="BAAAQY010000005">
    <property type="protein sequence ID" value="GAA2234902.1"/>
    <property type="molecule type" value="Genomic_DNA"/>
</dbReference>
<evidence type="ECO:0000313" key="1">
    <source>
        <dbReference type="EMBL" id="GAA2234902.1"/>
    </source>
</evidence>
<name>A0ABP5QGF3_9MICO</name>
<sequence>MRLTLGLSDTDRARPLADGSVALAADGLVLETEVTLMPTQALFNKQLVEHTFDVCEFPVGTYVRTLEQEGQPYLALPVFPSRHFRLSCIFVNADAGIRTPADLAGRRVGIPVFDMAAAVWLRGILEEHYGLPRTAPTYVSGGLEAARSGDEHPQFYPPRFTVEHRSDKSLAQLLAEGEIDALYTARAPSTWPSSRVVRLFDGDAYSSAQAEELSYFKETGIFPPMHLVAIKRSLADAHPELVPAVYRAFTAAQDAARAALYDSTALSTLLPWQLESLLEAERQLGDDYWASGFAANRGMLEVLLRYLADDGLVSDAHTAESLFAGPGSEFVLGT</sequence>
<organism evidence="1 2">
    <name type="scientific">Herbiconiux moechotypicola</name>
    <dbReference type="NCBI Taxonomy" id="637393"/>
    <lineage>
        <taxon>Bacteria</taxon>
        <taxon>Bacillati</taxon>
        <taxon>Actinomycetota</taxon>
        <taxon>Actinomycetes</taxon>
        <taxon>Micrococcales</taxon>
        <taxon>Microbacteriaceae</taxon>
        <taxon>Herbiconiux</taxon>
    </lineage>
</organism>
<keyword evidence="2" id="KW-1185">Reference proteome</keyword>
<reference evidence="2" key="1">
    <citation type="journal article" date="2019" name="Int. J. Syst. Evol. Microbiol.">
        <title>The Global Catalogue of Microorganisms (GCM) 10K type strain sequencing project: providing services to taxonomists for standard genome sequencing and annotation.</title>
        <authorList>
            <consortium name="The Broad Institute Genomics Platform"/>
            <consortium name="The Broad Institute Genome Sequencing Center for Infectious Disease"/>
            <person name="Wu L."/>
            <person name="Ma J."/>
        </authorList>
    </citation>
    <scope>NUCLEOTIDE SEQUENCE [LARGE SCALE GENOMIC DNA]</scope>
    <source>
        <strain evidence="2">JCM 16117</strain>
    </source>
</reference>
<dbReference type="Proteomes" id="UP001500929">
    <property type="component" value="Unassembled WGS sequence"/>
</dbReference>
<evidence type="ECO:0000313" key="2">
    <source>
        <dbReference type="Proteomes" id="UP001500929"/>
    </source>
</evidence>
<comment type="caution">
    <text evidence="1">The sequence shown here is derived from an EMBL/GenBank/DDBJ whole genome shotgun (WGS) entry which is preliminary data.</text>
</comment>
<dbReference type="SUPFAM" id="SSF53850">
    <property type="entry name" value="Periplasmic binding protein-like II"/>
    <property type="match status" value="1"/>
</dbReference>
<protein>
    <submittedName>
        <fullName evidence="1">ABC transporter substrate-binding protein</fullName>
    </submittedName>
</protein>